<dbReference type="PANTHER" id="PTHR22854">
    <property type="entry name" value="TRYPTOPHAN BIOSYNTHESIS PROTEIN"/>
    <property type="match status" value="1"/>
</dbReference>
<dbReference type="InterPro" id="IPR011060">
    <property type="entry name" value="RibuloseP-bd_barrel"/>
</dbReference>
<dbReference type="PANTHER" id="PTHR22854:SF2">
    <property type="entry name" value="INDOLE-3-GLYCEROL-PHOSPHATE SYNTHASE"/>
    <property type="match status" value="1"/>
</dbReference>
<organism evidence="1 2">
    <name type="scientific">Heracleum sosnowskyi</name>
    <dbReference type="NCBI Taxonomy" id="360622"/>
    <lineage>
        <taxon>Eukaryota</taxon>
        <taxon>Viridiplantae</taxon>
        <taxon>Streptophyta</taxon>
        <taxon>Embryophyta</taxon>
        <taxon>Tracheophyta</taxon>
        <taxon>Spermatophyta</taxon>
        <taxon>Magnoliopsida</taxon>
        <taxon>eudicotyledons</taxon>
        <taxon>Gunneridae</taxon>
        <taxon>Pentapetalae</taxon>
        <taxon>asterids</taxon>
        <taxon>campanulids</taxon>
        <taxon>Apiales</taxon>
        <taxon>Apiaceae</taxon>
        <taxon>Apioideae</taxon>
        <taxon>apioid superclade</taxon>
        <taxon>Tordylieae</taxon>
        <taxon>Tordyliinae</taxon>
        <taxon>Heracleum</taxon>
    </lineage>
</organism>
<keyword evidence="2" id="KW-1185">Reference proteome</keyword>
<name>A0AAD8I2Y8_9APIA</name>
<dbReference type="Gene3D" id="3.20.20.70">
    <property type="entry name" value="Aldolase class I"/>
    <property type="match status" value="1"/>
</dbReference>
<sequence>MANLLCPNTCGETFKVDTSNTKKLLEGVGGQKIREKDIIVVGESGIFTPYDIAYVQEAGVKAFYDQRLLMSINMLLSGDVSWALVNARSSRVGCDVKELSKKEK</sequence>
<dbReference type="EMBL" id="JAUIZM010000006">
    <property type="protein sequence ID" value="KAK1378174.1"/>
    <property type="molecule type" value="Genomic_DNA"/>
</dbReference>
<dbReference type="InterPro" id="IPR045186">
    <property type="entry name" value="Indole-3-glycerol_P_synth"/>
</dbReference>
<accession>A0AAD8I2Y8</accession>
<dbReference type="GO" id="GO:0004640">
    <property type="term" value="F:phosphoribosylanthranilate isomerase activity"/>
    <property type="evidence" value="ECO:0007669"/>
    <property type="project" value="TreeGrafter"/>
</dbReference>
<dbReference type="SUPFAM" id="SSF51366">
    <property type="entry name" value="Ribulose-phoshate binding barrel"/>
    <property type="match status" value="1"/>
</dbReference>
<gene>
    <name evidence="1" type="ORF">POM88_024918</name>
</gene>
<dbReference type="GO" id="GO:0004425">
    <property type="term" value="F:indole-3-glycerol-phosphate synthase activity"/>
    <property type="evidence" value="ECO:0007669"/>
    <property type="project" value="InterPro"/>
</dbReference>
<proteinExistence type="predicted"/>
<evidence type="ECO:0000313" key="2">
    <source>
        <dbReference type="Proteomes" id="UP001237642"/>
    </source>
</evidence>
<dbReference type="InterPro" id="IPR013785">
    <property type="entry name" value="Aldolase_TIM"/>
</dbReference>
<dbReference type="Proteomes" id="UP001237642">
    <property type="component" value="Unassembled WGS sequence"/>
</dbReference>
<dbReference type="AlphaFoldDB" id="A0AAD8I2Y8"/>
<dbReference type="GO" id="GO:0000162">
    <property type="term" value="P:L-tryptophan biosynthetic process"/>
    <property type="evidence" value="ECO:0007669"/>
    <property type="project" value="TreeGrafter"/>
</dbReference>
<reference evidence="1" key="1">
    <citation type="submission" date="2023-02" db="EMBL/GenBank/DDBJ databases">
        <title>Genome of toxic invasive species Heracleum sosnowskyi carries increased number of genes despite the absence of recent whole-genome duplications.</title>
        <authorList>
            <person name="Schelkunov M."/>
            <person name="Shtratnikova V."/>
            <person name="Makarenko M."/>
            <person name="Klepikova A."/>
            <person name="Omelchenko D."/>
            <person name="Novikova G."/>
            <person name="Obukhova E."/>
            <person name="Bogdanov V."/>
            <person name="Penin A."/>
            <person name="Logacheva M."/>
        </authorList>
    </citation>
    <scope>NUCLEOTIDE SEQUENCE</scope>
    <source>
        <strain evidence="1">Hsosn_3</strain>
        <tissue evidence="1">Leaf</tissue>
    </source>
</reference>
<comment type="caution">
    <text evidence="1">The sequence shown here is derived from an EMBL/GenBank/DDBJ whole genome shotgun (WGS) entry which is preliminary data.</text>
</comment>
<evidence type="ECO:0000313" key="1">
    <source>
        <dbReference type="EMBL" id="KAK1378174.1"/>
    </source>
</evidence>
<protein>
    <submittedName>
        <fullName evidence="1">Uncharacterized protein</fullName>
    </submittedName>
</protein>
<reference evidence="1" key="2">
    <citation type="submission" date="2023-05" db="EMBL/GenBank/DDBJ databases">
        <authorList>
            <person name="Schelkunov M.I."/>
        </authorList>
    </citation>
    <scope>NUCLEOTIDE SEQUENCE</scope>
    <source>
        <strain evidence="1">Hsosn_3</strain>
        <tissue evidence="1">Leaf</tissue>
    </source>
</reference>